<evidence type="ECO:0000313" key="16">
    <source>
        <dbReference type="Proteomes" id="UP000246740"/>
    </source>
</evidence>
<dbReference type="EMBL" id="KZ819191">
    <property type="protein sequence ID" value="PWZ00914.1"/>
    <property type="molecule type" value="Genomic_DNA"/>
</dbReference>
<keyword evidence="9" id="KW-1133">Transmembrane helix</keyword>
<feature type="compositionally biased region" description="Acidic residues" evidence="13">
    <location>
        <begin position="657"/>
        <end position="666"/>
    </location>
</feature>
<keyword evidence="8" id="KW-0735">Signal-anchor</keyword>
<evidence type="ECO:0000256" key="12">
    <source>
        <dbReference type="PIRNR" id="PIRNR027093"/>
    </source>
</evidence>
<dbReference type="GO" id="GO:0005615">
    <property type="term" value="C:extracellular space"/>
    <property type="evidence" value="ECO:0007669"/>
    <property type="project" value="TreeGrafter"/>
</dbReference>
<dbReference type="GO" id="GO:0004309">
    <property type="term" value="F:exopolyphosphatase activity"/>
    <property type="evidence" value="ECO:0007669"/>
    <property type="project" value="TreeGrafter"/>
</dbReference>
<comment type="function">
    <text evidence="12">Catalyzes the hydrolysis of inorganic polyphosphate (polyP) chains of many hundreds of phosphate residues into shorter lengths.</text>
</comment>
<evidence type="ECO:0000256" key="13">
    <source>
        <dbReference type="SAM" id="MobiDB-lite"/>
    </source>
</evidence>
<evidence type="ECO:0000256" key="7">
    <source>
        <dbReference type="ARBA" id="ARBA00022801"/>
    </source>
</evidence>
<protein>
    <recommendedName>
        <fullName evidence="4 12">Endopolyphosphatase</fullName>
        <ecNumber evidence="3 12">3.6.1.10</ecNumber>
    </recommendedName>
</protein>
<feature type="chain" id="PRO_5016242829" description="Endopolyphosphatase" evidence="14">
    <location>
        <begin position="29"/>
        <end position="736"/>
    </location>
</feature>
<dbReference type="InterPro" id="IPR012358">
    <property type="entry name" value="EndopolyPtase_N1"/>
</dbReference>
<evidence type="ECO:0000256" key="5">
    <source>
        <dbReference type="ARBA" id="ARBA00022554"/>
    </source>
</evidence>
<dbReference type="GO" id="GO:0000298">
    <property type="term" value="F:endopolyphosphatase activity"/>
    <property type="evidence" value="ECO:0007669"/>
    <property type="project" value="UniProtKB-EC"/>
</dbReference>
<dbReference type="GO" id="GO:0000324">
    <property type="term" value="C:fungal-type vacuole"/>
    <property type="evidence" value="ECO:0007669"/>
    <property type="project" value="TreeGrafter"/>
</dbReference>
<dbReference type="InterPro" id="IPR029052">
    <property type="entry name" value="Metallo-depent_PP-like"/>
</dbReference>
<evidence type="ECO:0000256" key="2">
    <source>
        <dbReference type="ARBA" id="ARBA00010399"/>
    </source>
</evidence>
<keyword evidence="5 12" id="KW-0926">Vacuole</keyword>
<evidence type="ECO:0000256" key="9">
    <source>
        <dbReference type="ARBA" id="ARBA00022989"/>
    </source>
</evidence>
<keyword evidence="10 12" id="KW-0472">Membrane</keyword>
<feature type="region of interest" description="Disordered" evidence="13">
    <location>
        <begin position="455"/>
        <end position="532"/>
    </location>
</feature>
<dbReference type="GO" id="GO:0005774">
    <property type="term" value="C:vacuolar membrane"/>
    <property type="evidence" value="ECO:0007669"/>
    <property type="project" value="UniProtKB-SubCell"/>
</dbReference>
<dbReference type="InParanoid" id="A0A317XRC9"/>
<dbReference type="PANTHER" id="PTHR10340:SF55">
    <property type="entry name" value="ENDOPOLYPHOSPHATASE"/>
    <property type="match status" value="1"/>
</dbReference>
<evidence type="ECO:0000256" key="10">
    <source>
        <dbReference type="ARBA" id="ARBA00023136"/>
    </source>
</evidence>
<dbReference type="PIRSF" id="PIRSF027093">
    <property type="entry name" value="EndopolyPtase_N1"/>
    <property type="match status" value="1"/>
</dbReference>
<dbReference type="CDD" id="cd00842">
    <property type="entry name" value="MPP_ASMase"/>
    <property type="match status" value="1"/>
</dbReference>
<feature type="region of interest" description="Disordered" evidence="13">
    <location>
        <begin position="25"/>
        <end position="44"/>
    </location>
</feature>
<sequence length="736" mass="83232">MSSLRGTAAVLATLAMLVASSESAAASAQPPHQAVFRPTQGAEHAEGTRLLRPAVGNATVSSKPFGRFLHITDLHPDHHYKVGSAVRGGCHHKKPKKKKPEGKERAGWWGTGVSDCDSPPRLIESSLRWVANNWLPQPSKERGDSDVESQQHSLSSADGLGIDFIIWTGDSARHDNDNKLPRTNSEIFELNRWTLQQIESAFPGVPLVPSIGNNDIFPHNILFPGPNSVTKEYVQIWQDHIPEYEFHTFEQGGYYVKELLPNRLAAMSLNTLYFYDNNKAVDGCTRTKKGHSSNADPGTAQLDWLEVQLDLIRKRGMQVHLLGHVPPTAGNYFERCYRRYTDIVLRYQDTIVGQHFGHMNTDAFFIQEDDEAVYGDLAGNATESEIQDPPPVSIEQEEGLPADLKQDFSTLPGKGRTNEDFYSVFYIAPSIIPTYYPSVRVWTYNTSESGRYISDSSAAVSQTTTEHDALADQDDDEDDLEEEDEDEDDAAPVIPMSRHHHRPTPRKGRKHKRKKKRKQLPRHASADSPSRKNTYLSLLGYSQWVMDIDDQNDEINAILNGKDKASLKDGKKHKDGKNKDEKKDKEEQKRRRKEAEKQNVSYRLEYTTYEPSVLWQQFVQPSEQQTADGPLPVPKSLLDVELKRAGVKQPFISLDQPDADEPEDESNVTPDSTIDTLGKKKKRKNKQKLEKALRKFTDYSLPSATVGEMMDLGRKLMVDKKLWKRFKRRIYSESGV</sequence>
<dbReference type="FunCoup" id="A0A317XRC9">
    <property type="interactions" value="42"/>
</dbReference>
<dbReference type="STRING" id="1882483.A0A317XRC9"/>
<dbReference type="AlphaFoldDB" id="A0A317XRC9"/>
<evidence type="ECO:0000256" key="14">
    <source>
        <dbReference type="SAM" id="SignalP"/>
    </source>
</evidence>
<organism evidence="15 16">
    <name type="scientific">Testicularia cyperi</name>
    <dbReference type="NCBI Taxonomy" id="1882483"/>
    <lineage>
        <taxon>Eukaryota</taxon>
        <taxon>Fungi</taxon>
        <taxon>Dikarya</taxon>
        <taxon>Basidiomycota</taxon>
        <taxon>Ustilaginomycotina</taxon>
        <taxon>Ustilaginomycetes</taxon>
        <taxon>Ustilaginales</taxon>
        <taxon>Anthracoideaceae</taxon>
        <taxon>Testicularia</taxon>
    </lineage>
</organism>
<comment type="subcellular location">
    <subcellularLocation>
        <location evidence="1">Vacuole membrane</location>
        <topology evidence="1">Single-pass type II membrane protein</topology>
    </subcellularLocation>
</comment>
<dbReference type="OrthoDB" id="348678at2759"/>
<dbReference type="Proteomes" id="UP000246740">
    <property type="component" value="Unassembled WGS sequence"/>
</dbReference>
<keyword evidence="16" id="KW-1185">Reference proteome</keyword>
<proteinExistence type="inferred from homology"/>
<feature type="compositionally biased region" description="Basic and acidic residues" evidence="13">
    <location>
        <begin position="577"/>
        <end position="597"/>
    </location>
</feature>
<feature type="region of interest" description="Disordered" evidence="13">
    <location>
        <begin position="560"/>
        <end position="602"/>
    </location>
</feature>
<evidence type="ECO:0000256" key="3">
    <source>
        <dbReference type="ARBA" id="ARBA00012459"/>
    </source>
</evidence>
<keyword evidence="14" id="KW-0732">Signal</keyword>
<comment type="similarity">
    <text evidence="2">Belongs to the endopolyphosphatase PPN1 family.</text>
</comment>
<comment type="catalytic activity">
    <reaction evidence="12">
        <text>[phosphate](n+1) + n H2O = (n+1) phosphate + n H(+)</text>
        <dbReference type="Rhea" id="RHEA:22452"/>
        <dbReference type="Rhea" id="RHEA-COMP:14280"/>
        <dbReference type="ChEBI" id="CHEBI:15377"/>
        <dbReference type="ChEBI" id="CHEBI:15378"/>
        <dbReference type="ChEBI" id="CHEBI:16838"/>
        <dbReference type="ChEBI" id="CHEBI:43474"/>
        <dbReference type="EC" id="3.6.1.10"/>
    </reaction>
</comment>
<evidence type="ECO:0000256" key="8">
    <source>
        <dbReference type="ARBA" id="ARBA00022968"/>
    </source>
</evidence>
<feature type="compositionally biased region" description="Acidic residues" evidence="13">
    <location>
        <begin position="471"/>
        <end position="490"/>
    </location>
</feature>
<dbReference type="InterPro" id="IPR041805">
    <property type="entry name" value="ASMase/PPN1_MPP"/>
</dbReference>
<evidence type="ECO:0000256" key="6">
    <source>
        <dbReference type="ARBA" id="ARBA00022692"/>
    </source>
</evidence>
<keyword evidence="11" id="KW-0325">Glycoprotein</keyword>
<dbReference type="GO" id="GO:0006798">
    <property type="term" value="P:polyphosphate catabolic process"/>
    <property type="evidence" value="ECO:0007669"/>
    <property type="project" value="TreeGrafter"/>
</dbReference>
<feature type="signal peptide" evidence="14">
    <location>
        <begin position="1"/>
        <end position="28"/>
    </location>
</feature>
<feature type="compositionally biased region" description="Basic residues" evidence="13">
    <location>
        <begin position="497"/>
        <end position="521"/>
    </location>
</feature>
<keyword evidence="7 12" id="KW-0378">Hydrolase</keyword>
<evidence type="ECO:0000256" key="11">
    <source>
        <dbReference type="ARBA" id="ARBA00023180"/>
    </source>
</evidence>
<gene>
    <name evidence="15" type="ORF">BCV70DRAFT_199282</name>
</gene>
<dbReference type="SUPFAM" id="SSF56300">
    <property type="entry name" value="Metallo-dependent phosphatases"/>
    <property type="match status" value="1"/>
</dbReference>
<keyword evidence="6" id="KW-0812">Transmembrane</keyword>
<name>A0A317XRC9_9BASI</name>
<dbReference type="EC" id="3.6.1.10" evidence="3 12"/>
<dbReference type="PANTHER" id="PTHR10340">
    <property type="entry name" value="SPHINGOMYELIN PHOSPHODIESTERASE"/>
    <property type="match status" value="1"/>
</dbReference>
<dbReference type="Gene3D" id="3.60.21.10">
    <property type="match status" value="1"/>
</dbReference>
<evidence type="ECO:0000313" key="15">
    <source>
        <dbReference type="EMBL" id="PWZ00914.1"/>
    </source>
</evidence>
<dbReference type="GO" id="GO:0008081">
    <property type="term" value="F:phosphoric diester hydrolase activity"/>
    <property type="evidence" value="ECO:0007669"/>
    <property type="project" value="TreeGrafter"/>
</dbReference>
<reference evidence="15 16" key="1">
    <citation type="journal article" date="2018" name="Mol. Biol. Evol.">
        <title>Broad Genomic Sampling Reveals a Smut Pathogenic Ancestry of the Fungal Clade Ustilaginomycotina.</title>
        <authorList>
            <person name="Kijpornyongpan T."/>
            <person name="Mondo S.J."/>
            <person name="Barry K."/>
            <person name="Sandor L."/>
            <person name="Lee J."/>
            <person name="Lipzen A."/>
            <person name="Pangilinan J."/>
            <person name="LaButti K."/>
            <person name="Hainaut M."/>
            <person name="Henrissat B."/>
            <person name="Grigoriev I.V."/>
            <person name="Spatafora J.W."/>
            <person name="Aime M.C."/>
        </authorList>
    </citation>
    <scope>NUCLEOTIDE SEQUENCE [LARGE SCALE GENOMIC DNA]</scope>
    <source>
        <strain evidence="15 16">MCA 3645</strain>
    </source>
</reference>
<feature type="region of interest" description="Disordered" evidence="13">
    <location>
        <begin position="84"/>
        <end position="112"/>
    </location>
</feature>
<evidence type="ECO:0000256" key="1">
    <source>
        <dbReference type="ARBA" id="ARBA00004576"/>
    </source>
</evidence>
<accession>A0A317XRC9</accession>
<feature type="compositionally biased region" description="Polar residues" evidence="13">
    <location>
        <begin position="455"/>
        <end position="464"/>
    </location>
</feature>
<feature type="region of interest" description="Disordered" evidence="13">
    <location>
        <begin position="649"/>
        <end position="687"/>
    </location>
</feature>
<feature type="compositionally biased region" description="Basic residues" evidence="13">
    <location>
        <begin position="89"/>
        <end position="100"/>
    </location>
</feature>
<evidence type="ECO:0000256" key="4">
    <source>
        <dbReference type="ARBA" id="ARBA00014458"/>
    </source>
</evidence>